<evidence type="ECO:0000313" key="1">
    <source>
        <dbReference type="EMBL" id="NBH61252.1"/>
    </source>
</evidence>
<dbReference type="InterPro" id="IPR032340">
    <property type="entry name" value="DUF4860"/>
</dbReference>
<protein>
    <submittedName>
        <fullName evidence="1">DUF4860 domain-containing protein</fullName>
    </submittedName>
</protein>
<accession>A0A845QGL9</accession>
<organism evidence="1 2">
    <name type="scientific">Anaerotruncus colihominis</name>
    <dbReference type="NCBI Taxonomy" id="169435"/>
    <lineage>
        <taxon>Bacteria</taxon>
        <taxon>Bacillati</taxon>
        <taxon>Bacillota</taxon>
        <taxon>Clostridia</taxon>
        <taxon>Eubacteriales</taxon>
        <taxon>Oscillospiraceae</taxon>
        <taxon>Anaerotruncus</taxon>
    </lineage>
</organism>
<dbReference type="Pfam" id="PF16152">
    <property type="entry name" value="DUF4860"/>
    <property type="match status" value="1"/>
</dbReference>
<gene>
    <name evidence="1" type="ORF">D0435_06255</name>
</gene>
<reference evidence="1 2" key="1">
    <citation type="submission" date="2018-08" db="EMBL/GenBank/DDBJ databases">
        <title>Murine metabolic-syndrome-specific gut microbial biobank.</title>
        <authorList>
            <person name="Liu C."/>
        </authorList>
    </citation>
    <scope>NUCLEOTIDE SEQUENCE [LARGE SCALE GENOMIC DNA]</scope>
    <source>
        <strain evidence="1 2">28</strain>
    </source>
</reference>
<proteinExistence type="predicted"/>
<keyword evidence="2" id="KW-1185">Reference proteome</keyword>
<name>A0A845QGL9_9FIRM</name>
<dbReference type="Proteomes" id="UP000446866">
    <property type="component" value="Unassembled WGS sequence"/>
</dbReference>
<evidence type="ECO:0000313" key="2">
    <source>
        <dbReference type="Proteomes" id="UP000446866"/>
    </source>
</evidence>
<sequence length="163" mass="17774">MKIQKNHLEGLIALLLFGVFAVCLLIVLLAGADAYNGLTTKDRIAYDSRVCGQYIATQVRQNDDMNSVSVTDFGDGNALSLAKEIEGNTYVTLIYSYDGYLMELFCAEGAQLAPEDGEKIMPISKFSLSMKGSRLEISYGNEGTQESETVMFLTLRSGEEAAS</sequence>
<dbReference type="EMBL" id="QXWK01000010">
    <property type="protein sequence ID" value="NBH61252.1"/>
    <property type="molecule type" value="Genomic_DNA"/>
</dbReference>
<comment type="caution">
    <text evidence="1">The sequence shown here is derived from an EMBL/GenBank/DDBJ whole genome shotgun (WGS) entry which is preliminary data.</text>
</comment>
<dbReference type="AlphaFoldDB" id="A0A845QGL9"/>
<dbReference type="RefSeq" id="WP_160201534.1">
    <property type="nucleotide sequence ID" value="NZ_QXWK01000010.1"/>
</dbReference>